<dbReference type="Proteomes" id="UP001482620">
    <property type="component" value="Unassembled WGS sequence"/>
</dbReference>
<gene>
    <name evidence="1" type="ORF">ILYODFUR_035556</name>
</gene>
<evidence type="ECO:0000313" key="1">
    <source>
        <dbReference type="EMBL" id="MEQ2246177.1"/>
    </source>
</evidence>
<name>A0ABV0UNM1_9TELE</name>
<dbReference type="EMBL" id="JAHRIQ010076333">
    <property type="protein sequence ID" value="MEQ2246177.1"/>
    <property type="molecule type" value="Genomic_DNA"/>
</dbReference>
<proteinExistence type="predicted"/>
<reference evidence="1 2" key="1">
    <citation type="submission" date="2021-06" db="EMBL/GenBank/DDBJ databases">
        <authorList>
            <person name="Palmer J.M."/>
        </authorList>
    </citation>
    <scope>NUCLEOTIDE SEQUENCE [LARGE SCALE GENOMIC DNA]</scope>
    <source>
        <strain evidence="2">if_2019</strain>
        <tissue evidence="1">Muscle</tissue>
    </source>
</reference>
<evidence type="ECO:0000313" key="2">
    <source>
        <dbReference type="Proteomes" id="UP001482620"/>
    </source>
</evidence>
<organism evidence="1 2">
    <name type="scientific">Ilyodon furcidens</name>
    <name type="common">goldbreast splitfin</name>
    <dbReference type="NCBI Taxonomy" id="33524"/>
    <lineage>
        <taxon>Eukaryota</taxon>
        <taxon>Metazoa</taxon>
        <taxon>Chordata</taxon>
        <taxon>Craniata</taxon>
        <taxon>Vertebrata</taxon>
        <taxon>Euteleostomi</taxon>
        <taxon>Actinopterygii</taxon>
        <taxon>Neopterygii</taxon>
        <taxon>Teleostei</taxon>
        <taxon>Neoteleostei</taxon>
        <taxon>Acanthomorphata</taxon>
        <taxon>Ovalentaria</taxon>
        <taxon>Atherinomorphae</taxon>
        <taxon>Cyprinodontiformes</taxon>
        <taxon>Goodeidae</taxon>
        <taxon>Ilyodon</taxon>
    </lineage>
</organism>
<sequence length="116" mass="13524">MTSCKFMGGGFANVMHYHPQWDLSNLNQIVDAVFVSRFSTFEMQVIVGMQKFLLFLWPEGGKDRMTKRENFLYMGQQICIVKNKNNKIDENMRILCGIIYCLIWSQSQTEAMTSHL</sequence>
<comment type="caution">
    <text evidence="1">The sequence shown here is derived from an EMBL/GenBank/DDBJ whole genome shotgun (WGS) entry which is preliminary data.</text>
</comment>
<accession>A0ABV0UNM1</accession>
<protein>
    <submittedName>
        <fullName evidence="1">Uncharacterized protein</fullName>
    </submittedName>
</protein>
<keyword evidence="2" id="KW-1185">Reference proteome</keyword>